<dbReference type="Proteomes" id="UP001595829">
    <property type="component" value="Unassembled WGS sequence"/>
</dbReference>
<feature type="chain" id="PRO_5047185742" description="SH3 domain-containing protein" evidence="1">
    <location>
        <begin position="31"/>
        <end position="121"/>
    </location>
</feature>
<keyword evidence="1" id="KW-0732">Signal</keyword>
<comment type="caution">
    <text evidence="2">The sequence shown here is derived from an EMBL/GenBank/DDBJ whole genome shotgun (WGS) entry which is preliminary data.</text>
</comment>
<organism evidence="2 3">
    <name type="scientific">Streptomyces coeruleoprunus</name>
    <dbReference type="NCBI Taxonomy" id="285563"/>
    <lineage>
        <taxon>Bacteria</taxon>
        <taxon>Bacillati</taxon>
        <taxon>Actinomycetota</taxon>
        <taxon>Actinomycetes</taxon>
        <taxon>Kitasatosporales</taxon>
        <taxon>Streptomycetaceae</taxon>
        <taxon>Streptomyces</taxon>
    </lineage>
</organism>
<sequence>MITRKARLAAAGLALGTAVSLVGMAGTAHARSTTVEANSNIRAAATTNSRLVGTTKGVSEAHVYCFTRGQYVKVGNYGTNVWYHVNVFDNAANPPHAYLRVYVWGGNVNVGADPAPGIPPC</sequence>
<dbReference type="RefSeq" id="WP_345686355.1">
    <property type="nucleotide sequence ID" value="NZ_BAABIT010000001.1"/>
</dbReference>
<evidence type="ECO:0000256" key="1">
    <source>
        <dbReference type="SAM" id="SignalP"/>
    </source>
</evidence>
<name>A0ABV9XHQ1_9ACTN</name>
<accession>A0ABV9XHQ1</accession>
<dbReference type="EMBL" id="JBHSJD010000014">
    <property type="protein sequence ID" value="MFC5024263.1"/>
    <property type="molecule type" value="Genomic_DNA"/>
</dbReference>
<evidence type="ECO:0000313" key="3">
    <source>
        <dbReference type="Proteomes" id="UP001595829"/>
    </source>
</evidence>
<gene>
    <name evidence="2" type="ORF">ACFPM3_19230</name>
</gene>
<feature type="signal peptide" evidence="1">
    <location>
        <begin position="1"/>
        <end position="30"/>
    </location>
</feature>
<proteinExistence type="predicted"/>
<keyword evidence="3" id="KW-1185">Reference proteome</keyword>
<evidence type="ECO:0008006" key="4">
    <source>
        <dbReference type="Google" id="ProtNLM"/>
    </source>
</evidence>
<reference evidence="3" key="1">
    <citation type="journal article" date="2019" name="Int. J. Syst. Evol. Microbiol.">
        <title>The Global Catalogue of Microorganisms (GCM) 10K type strain sequencing project: providing services to taxonomists for standard genome sequencing and annotation.</title>
        <authorList>
            <consortium name="The Broad Institute Genomics Platform"/>
            <consortium name="The Broad Institute Genome Sequencing Center for Infectious Disease"/>
            <person name="Wu L."/>
            <person name="Ma J."/>
        </authorList>
    </citation>
    <scope>NUCLEOTIDE SEQUENCE [LARGE SCALE GENOMIC DNA]</scope>
    <source>
        <strain evidence="3">CGMCC 4.1648</strain>
    </source>
</reference>
<protein>
    <recommendedName>
        <fullName evidence="4">SH3 domain-containing protein</fullName>
    </recommendedName>
</protein>
<evidence type="ECO:0000313" key="2">
    <source>
        <dbReference type="EMBL" id="MFC5024263.1"/>
    </source>
</evidence>